<evidence type="ECO:0000313" key="1">
    <source>
        <dbReference type="EMBL" id="CAE7898281.1"/>
    </source>
</evidence>
<comment type="caution">
    <text evidence="1">The sequence shown here is derived from an EMBL/GenBank/DDBJ whole genome shotgun (WGS) entry which is preliminary data.</text>
</comment>
<dbReference type="AlphaFoldDB" id="A0A813BDN4"/>
<name>A0A813BDN4_9DINO</name>
<gene>
    <name evidence="1" type="ORF">SNEC2469_LOCUS30152</name>
</gene>
<keyword evidence="2" id="KW-1185">Reference proteome</keyword>
<organism evidence="1 2">
    <name type="scientific">Symbiodinium necroappetens</name>
    <dbReference type="NCBI Taxonomy" id="1628268"/>
    <lineage>
        <taxon>Eukaryota</taxon>
        <taxon>Sar</taxon>
        <taxon>Alveolata</taxon>
        <taxon>Dinophyceae</taxon>
        <taxon>Suessiales</taxon>
        <taxon>Symbiodiniaceae</taxon>
        <taxon>Symbiodinium</taxon>
    </lineage>
</organism>
<dbReference type="Proteomes" id="UP000601435">
    <property type="component" value="Unassembled WGS sequence"/>
</dbReference>
<sequence length="369" mass="40192">MENSLQDVILLLPPGLASYTWRLRGVHTQRASDAVLSQLPQDWPSTSDGIRAVCISVSGHSAIEIQNALHIILRRLEDVETRDGLGSPAAGGSASGLLGLAVQLTPSIAVELRQRHGSRLKALCRSCPSRLRASLVGYDPPLLLLSGLPEALHAALPQVRDMLQLRGPGWHAELRDAALPAQTMASGVVRTVPAIPTVPVGDYSLWVWLKSLDGGVGEMLVYCDRLNELFQARMVMSRAGAGVCRVHQALTGQRLAFQIVCLAFTVPRAEAVACLIWHILALSCLPCTSGFGTCVCDRQALTRNAEKNILVQTSDRRPDKLRLTRTHTSKAERNLRHCSVIFCTTVRFCTQGLEKRMLLDQRFASDAAS</sequence>
<dbReference type="EMBL" id="CAJNJA010069597">
    <property type="protein sequence ID" value="CAE7898281.1"/>
    <property type="molecule type" value="Genomic_DNA"/>
</dbReference>
<proteinExistence type="predicted"/>
<dbReference type="OrthoDB" id="437333at2759"/>
<protein>
    <submittedName>
        <fullName evidence="1">Uncharacterized protein</fullName>
    </submittedName>
</protein>
<accession>A0A813BDN4</accession>
<reference evidence="1" key="1">
    <citation type="submission" date="2021-02" db="EMBL/GenBank/DDBJ databases">
        <authorList>
            <person name="Dougan E. K."/>
            <person name="Rhodes N."/>
            <person name="Thang M."/>
            <person name="Chan C."/>
        </authorList>
    </citation>
    <scope>NUCLEOTIDE SEQUENCE</scope>
</reference>
<evidence type="ECO:0000313" key="2">
    <source>
        <dbReference type="Proteomes" id="UP000601435"/>
    </source>
</evidence>